<name>A0AA95H6X7_9GAMM</name>
<organism evidence="2">
    <name type="scientific">Candidatus Thiocaldithrix dubininis</name>
    <dbReference type="NCBI Taxonomy" id="3080823"/>
    <lineage>
        <taxon>Bacteria</taxon>
        <taxon>Pseudomonadati</taxon>
        <taxon>Pseudomonadota</taxon>
        <taxon>Gammaproteobacteria</taxon>
        <taxon>Thiotrichales</taxon>
        <taxon>Thiotrichaceae</taxon>
        <taxon>Candidatus Thiocaldithrix</taxon>
    </lineage>
</organism>
<dbReference type="PRINTS" id="PR00111">
    <property type="entry name" value="ABHYDROLASE"/>
</dbReference>
<reference evidence="2" key="2">
    <citation type="submission" date="2023-04" db="EMBL/GenBank/DDBJ databases">
        <authorList>
            <person name="Beletskiy A.V."/>
            <person name="Mardanov A.V."/>
            <person name="Ravin N.V."/>
        </authorList>
    </citation>
    <scope>NUCLEOTIDE SEQUENCE</scope>
    <source>
        <strain evidence="2">GKL-01</strain>
    </source>
</reference>
<dbReference type="InterPro" id="IPR029058">
    <property type="entry name" value="AB_hydrolase_fold"/>
</dbReference>
<sequence>MPSVSVQGIELCYTQQGAGEVVLLLHGLGSCKEDWNAQIAALSTQYQVIAVDLRGHGNSAKPRTGYSIRQFAEDICSFMDALQIPQWHLVGFSLGGMIAQQFAVTYPERLYSVVVVNAIPSVVLDNWATRKMFWGRLLTIQLLGVQRMAQAIAQANFPRPEQSLMREQLAAQFAKNDKAAYFRSTRAIMHWNVRPELMRITCPLLAISSDKDYTPVSAKQSQLVEAVPDGHLVVIQNARHLLPMEQPVALNQALLTWLSSC</sequence>
<dbReference type="EMBL" id="CP124755">
    <property type="protein sequence ID" value="WGZ91746.1"/>
    <property type="molecule type" value="Genomic_DNA"/>
</dbReference>
<proteinExistence type="predicted"/>
<evidence type="ECO:0000313" key="2">
    <source>
        <dbReference type="EMBL" id="WGZ91746.1"/>
    </source>
</evidence>
<evidence type="ECO:0000259" key="1">
    <source>
        <dbReference type="Pfam" id="PF00561"/>
    </source>
</evidence>
<dbReference type="PANTHER" id="PTHR43798">
    <property type="entry name" value="MONOACYLGLYCEROL LIPASE"/>
    <property type="match status" value="1"/>
</dbReference>
<feature type="domain" description="AB hydrolase-1" evidence="1">
    <location>
        <begin position="21"/>
        <end position="175"/>
    </location>
</feature>
<dbReference type="AlphaFoldDB" id="A0AA95H6X7"/>
<accession>A0AA95H6X7</accession>
<dbReference type="Proteomes" id="UP001300672">
    <property type="component" value="Chromosome"/>
</dbReference>
<reference evidence="2" key="1">
    <citation type="journal article" date="2023" name="Int. J. Mol. Sci.">
        <title>Metagenomics Revealed a New Genus 'Candidatus Thiocaldithrix dubininis' gen. nov., sp. nov. and a New Species 'Candidatus Thiothrix putei' sp. nov. in the Family Thiotrichaceae, Some Members of Which Have Traits of Both Na+- and H+-Motive Energetics.</title>
        <authorList>
            <person name="Ravin N.V."/>
            <person name="Muntyan M.S."/>
            <person name="Smolyakov D.D."/>
            <person name="Rudenko T.S."/>
            <person name="Beletsky A.V."/>
            <person name="Mardanov A.V."/>
            <person name="Grabovich M.Y."/>
        </authorList>
    </citation>
    <scope>NUCLEOTIDE SEQUENCE</scope>
    <source>
        <strain evidence="2">GKL-01</strain>
    </source>
</reference>
<gene>
    <name evidence="2" type="ORF">QJT80_04540</name>
</gene>
<dbReference type="InterPro" id="IPR050266">
    <property type="entry name" value="AB_hydrolase_sf"/>
</dbReference>
<dbReference type="KEGG" id="tdu:QJT80_04540"/>
<dbReference type="InterPro" id="IPR000073">
    <property type="entry name" value="AB_hydrolase_1"/>
</dbReference>
<protein>
    <submittedName>
        <fullName evidence="2">Alpha/beta hydrolase</fullName>
    </submittedName>
</protein>
<dbReference type="GO" id="GO:0016787">
    <property type="term" value="F:hydrolase activity"/>
    <property type="evidence" value="ECO:0007669"/>
    <property type="project" value="UniProtKB-KW"/>
</dbReference>
<dbReference type="Pfam" id="PF00561">
    <property type="entry name" value="Abhydrolase_1"/>
    <property type="match status" value="1"/>
</dbReference>
<dbReference type="Gene3D" id="3.40.50.1820">
    <property type="entry name" value="alpha/beta hydrolase"/>
    <property type="match status" value="1"/>
</dbReference>
<keyword evidence="2" id="KW-0378">Hydrolase</keyword>
<dbReference type="SUPFAM" id="SSF53474">
    <property type="entry name" value="alpha/beta-Hydrolases"/>
    <property type="match status" value="1"/>
</dbReference>